<reference evidence="2 3" key="1">
    <citation type="submission" date="2019-10" db="EMBL/GenBank/DDBJ databases">
        <authorList>
            <person name="Palmer J.M."/>
        </authorList>
    </citation>
    <scope>NUCLEOTIDE SEQUENCE [LARGE SCALE GENOMIC DNA]</scope>
    <source>
        <strain evidence="2 3">TWF694</strain>
    </source>
</reference>
<dbReference type="Pfam" id="PF05686">
    <property type="entry name" value="Glyco_transf_90"/>
    <property type="match status" value="1"/>
</dbReference>
<feature type="domain" description="Glycosyl transferase CAP10" evidence="1">
    <location>
        <begin position="235"/>
        <end position="493"/>
    </location>
</feature>
<comment type="caution">
    <text evidence="2">The sequence shown here is derived from an EMBL/GenBank/DDBJ whole genome shotgun (WGS) entry which is preliminary data.</text>
</comment>
<evidence type="ECO:0000259" key="1">
    <source>
        <dbReference type="SMART" id="SM00672"/>
    </source>
</evidence>
<dbReference type="PANTHER" id="PTHR12203:SF61">
    <property type="entry name" value="CAPSULE PROTEIN"/>
    <property type="match status" value="1"/>
</dbReference>
<name>A0AAV9XFD8_9PEZI</name>
<dbReference type="SMART" id="SM00672">
    <property type="entry name" value="CAP10"/>
    <property type="match status" value="1"/>
</dbReference>
<organism evidence="2 3">
    <name type="scientific">Orbilia ellipsospora</name>
    <dbReference type="NCBI Taxonomy" id="2528407"/>
    <lineage>
        <taxon>Eukaryota</taxon>
        <taxon>Fungi</taxon>
        <taxon>Dikarya</taxon>
        <taxon>Ascomycota</taxon>
        <taxon>Pezizomycotina</taxon>
        <taxon>Orbiliomycetes</taxon>
        <taxon>Orbiliales</taxon>
        <taxon>Orbiliaceae</taxon>
        <taxon>Orbilia</taxon>
    </lineage>
</organism>
<dbReference type="InterPro" id="IPR051091">
    <property type="entry name" value="O-Glucosyltr/Glycosyltrsf_90"/>
</dbReference>
<dbReference type="AlphaFoldDB" id="A0AAV9XFD8"/>
<keyword evidence="3" id="KW-1185">Reference proteome</keyword>
<evidence type="ECO:0000313" key="2">
    <source>
        <dbReference type="EMBL" id="KAK6540589.1"/>
    </source>
</evidence>
<sequence length="497" mass="56761">MIFSSFILQSYSLRVALLLVLLVGIALHLRTLFSDLISEKPAYISNTIAAHPVEKLHLQNTRKFEILISSQSKTPEEAIKAYKTRYSRNPPLGFEDWVRFALSHNSSIIDNYDIIEERIAPFRSISPSDLKQRMKSWIEHADKAYGTISIRDGKFTQGGEWFRTTLDSIVDKLPDMDILLNHLDEPRIVGNENTNQVKLDDLAGKNSWPILTQSCKFSHQTKKNIWGTNAQGDRFVEDTQKELDICAHPEYQKKHGFLNAPSNLRATRVLVPFVSTLSLTTMFDIIAPGLDYVDVHYIGDTPDKTPYAEKKTQLYWRGSTTGSLFNEDSWNHNQRIRFVQKFAGHPMFNVGISAFIQCGSFCDKLKQLVGLTPAEHATAGFDYKYAMDLDGNGYSGRYYRLLESNCLVFKQTLFEQWHDDRLVPWVHYVPVSMGMDELESAVNYFSNDAKGKAYGENIANAGRDWATKVLRPIDMTIYTYRLLLEYGALFNKTVTRG</sequence>
<dbReference type="Proteomes" id="UP001365542">
    <property type="component" value="Unassembled WGS sequence"/>
</dbReference>
<dbReference type="PANTHER" id="PTHR12203">
    <property type="entry name" value="KDEL LYS-ASP-GLU-LEU CONTAINING - RELATED"/>
    <property type="match status" value="1"/>
</dbReference>
<proteinExistence type="predicted"/>
<protein>
    <submittedName>
        <fullName evidence="2">F-actin-capping protein subunit beta</fullName>
    </submittedName>
</protein>
<dbReference type="EMBL" id="JAVHJO010000005">
    <property type="protein sequence ID" value="KAK6540589.1"/>
    <property type="molecule type" value="Genomic_DNA"/>
</dbReference>
<dbReference type="InterPro" id="IPR006598">
    <property type="entry name" value="CAP10"/>
</dbReference>
<gene>
    <name evidence="2" type="primary">CAP2_4</name>
    <name evidence="2" type="ORF">TWF694_009378</name>
</gene>
<accession>A0AAV9XFD8</accession>
<evidence type="ECO:0000313" key="3">
    <source>
        <dbReference type="Proteomes" id="UP001365542"/>
    </source>
</evidence>